<dbReference type="Proteomes" id="UP001159363">
    <property type="component" value="Chromosome 14"/>
</dbReference>
<organism evidence="1 2">
    <name type="scientific">Dryococelus australis</name>
    <dbReference type="NCBI Taxonomy" id="614101"/>
    <lineage>
        <taxon>Eukaryota</taxon>
        <taxon>Metazoa</taxon>
        <taxon>Ecdysozoa</taxon>
        <taxon>Arthropoda</taxon>
        <taxon>Hexapoda</taxon>
        <taxon>Insecta</taxon>
        <taxon>Pterygota</taxon>
        <taxon>Neoptera</taxon>
        <taxon>Polyneoptera</taxon>
        <taxon>Phasmatodea</taxon>
        <taxon>Verophasmatodea</taxon>
        <taxon>Anareolatae</taxon>
        <taxon>Phasmatidae</taxon>
        <taxon>Eurycanthinae</taxon>
        <taxon>Dryococelus</taxon>
    </lineage>
</organism>
<comment type="caution">
    <text evidence="1">The sequence shown here is derived from an EMBL/GenBank/DDBJ whole genome shotgun (WGS) entry which is preliminary data.</text>
</comment>
<dbReference type="EMBL" id="JARBHB010000015">
    <property type="protein sequence ID" value="KAJ8867975.1"/>
    <property type="molecule type" value="Genomic_DNA"/>
</dbReference>
<protein>
    <submittedName>
        <fullName evidence="1">Uncharacterized protein</fullName>
    </submittedName>
</protein>
<accession>A0ABQ9G692</accession>
<proteinExistence type="predicted"/>
<keyword evidence="2" id="KW-1185">Reference proteome</keyword>
<sequence length="437" mass="48610">MENAIDVLIPWKLGTRFAPHQRSVGHMENVAGARWIFSGYPRLSRSRIPPPLRDVGHLRLPSTQCNAQRVVSSTSMIVVVSRRRPQSYVTAHPQGQVFFAKIFTAMLDFNIQRPQPRLPLVIGRVSTRGETGRGDSAVRLRSSHIGEPGLPPGQASPGFSQLEIVPDDATDLRVFSGSWGVMESSMEWRVLPTVFPGNIGHRRCQTELDATSPAYKTLRWLASSAAPDFAALRKAKWRQVNICRRGTFHDVPQAVDRHLTLPAPAGLQVNWRSLGHRDLVREPFTLSHSGRPAAILYAMLDVEVPTTAPPPRRLLIPSIPFTIIPLSLITHWGHVRSPPTMAKRVQSPAGSPHFGKWESCRKMPLVGGFSRGSPLPLPSFRRHSIFTSIPLIGSQDLAFKSRPDLLTHSSLIHTVECSHLGGFLRLSFVYTLLRLPY</sequence>
<gene>
    <name evidence="1" type="ORF">PR048_031784</name>
</gene>
<evidence type="ECO:0000313" key="2">
    <source>
        <dbReference type="Proteomes" id="UP001159363"/>
    </source>
</evidence>
<name>A0ABQ9G692_9NEOP</name>
<evidence type="ECO:0000313" key="1">
    <source>
        <dbReference type="EMBL" id="KAJ8867975.1"/>
    </source>
</evidence>
<reference evidence="1 2" key="1">
    <citation type="submission" date="2023-02" db="EMBL/GenBank/DDBJ databases">
        <title>LHISI_Scaffold_Assembly.</title>
        <authorList>
            <person name="Stuart O.P."/>
            <person name="Cleave R."/>
            <person name="Magrath M.J.L."/>
            <person name="Mikheyev A.S."/>
        </authorList>
    </citation>
    <scope>NUCLEOTIDE SEQUENCE [LARGE SCALE GENOMIC DNA]</scope>
    <source>
        <strain evidence="1">Daus_M_001</strain>
        <tissue evidence="1">Leg muscle</tissue>
    </source>
</reference>